<dbReference type="Pfam" id="PF00651">
    <property type="entry name" value="BTB"/>
    <property type="match status" value="1"/>
</dbReference>
<protein>
    <recommendedName>
        <fullName evidence="5">BTB domain-containing protein</fullName>
    </recommendedName>
</protein>
<keyword evidence="2" id="KW-0677">Repeat</keyword>
<feature type="compositionally biased region" description="Polar residues" evidence="4">
    <location>
        <begin position="24"/>
        <end position="33"/>
    </location>
</feature>
<feature type="domain" description="BTB" evidence="5">
    <location>
        <begin position="88"/>
        <end position="155"/>
    </location>
</feature>
<evidence type="ECO:0000256" key="2">
    <source>
        <dbReference type="ARBA" id="ARBA00022737"/>
    </source>
</evidence>
<reference evidence="6" key="2">
    <citation type="submission" date="2015-02" db="UniProtKB">
        <authorList>
            <consortium name="EnsemblMetazoa"/>
        </authorList>
    </citation>
    <scope>IDENTIFICATION</scope>
</reference>
<feature type="compositionally biased region" description="Polar residues" evidence="4">
    <location>
        <begin position="403"/>
        <end position="413"/>
    </location>
</feature>
<dbReference type="SMART" id="SM00225">
    <property type="entry name" value="BTB"/>
    <property type="match status" value="1"/>
</dbReference>
<organism evidence="6 7">
    <name type="scientific">Strigamia maritima</name>
    <name type="common">European centipede</name>
    <name type="synonym">Geophilus maritimus</name>
    <dbReference type="NCBI Taxonomy" id="126957"/>
    <lineage>
        <taxon>Eukaryota</taxon>
        <taxon>Metazoa</taxon>
        <taxon>Ecdysozoa</taxon>
        <taxon>Arthropoda</taxon>
        <taxon>Myriapoda</taxon>
        <taxon>Chilopoda</taxon>
        <taxon>Pleurostigmophora</taxon>
        <taxon>Geophilomorpha</taxon>
        <taxon>Linotaeniidae</taxon>
        <taxon>Strigamia</taxon>
    </lineage>
</organism>
<evidence type="ECO:0000259" key="5">
    <source>
        <dbReference type="PROSITE" id="PS50097"/>
    </source>
</evidence>
<dbReference type="InterPro" id="IPR015915">
    <property type="entry name" value="Kelch-typ_b-propeller"/>
</dbReference>
<dbReference type="eggNOG" id="KOG4441">
    <property type="taxonomic scope" value="Eukaryota"/>
</dbReference>
<sequence length="728" mass="82421">MVLSLLHAVILIMSERKSEKHSQKTSSAPSYNGSDVPHAHPQMQHAATMPTLETDDPTEVTAEKEVNVIRLVEESSKMNSFRRNRRYIDMVLLCNEKRLSAHRLVLACCSPFLEDVLLKDSQIQPFSTLEVEYVDEETMDLLLTYMYKGSMNQNMHGGDTDKILRTIMAGQYLQVTGAPAYFTEQLLLYDGAKLLHANQLWEWAYKFEVTEVRDVVVKHIVHNLKDIVAKNTHLQLNSKCVSAVAYRVSTMNDDPLMIKTMLFGICNWVGFDITNREHCFEELIVIMEKGKISWVNLVKILGKTSLLGRSPKICELATHMVGKSAVRDASKQAGGVFENQSFPKHSSMYENEEIGDSNIARGALPNSFSNVSQGTGKTKTEKKMRKRHHSRSVSPSHREPLPQRSQSATQLSELPSEIQFISETSSNLEEMLGQRNRPVLFLLSCSLDNRLLVHCCRLDSHLWSAAHRLGIASYKDMAVTYHESTLYLIGGEDSASRTKLSMVYAFDVDTQTLRSGPHLRSPRSCVGIVSHGRLLYLLGGKNRWNKALDVVEVFHPGEGWFMTLPRMNERRYKISGAVLQKRLYVFAGHTNKCEMLDLRRPSTAWEMIEPLPEGFANVDTLAVAQHNVVILVRRDQPMRIYCYNPIRNSWRTFKADGASPGPLVNIVARQQHQGGGFWSVDENGKIFTFDPKLNRWSLEVCCPEEAKVPVYLAVEDFLEINKSVSSNL</sequence>
<dbReference type="STRING" id="126957.T1IL30"/>
<keyword evidence="3" id="KW-0009">Actin-binding</keyword>
<reference evidence="7" key="1">
    <citation type="submission" date="2011-05" db="EMBL/GenBank/DDBJ databases">
        <authorList>
            <person name="Richards S.R."/>
            <person name="Qu J."/>
            <person name="Jiang H."/>
            <person name="Jhangiani S.N."/>
            <person name="Agravi P."/>
            <person name="Goodspeed R."/>
            <person name="Gross S."/>
            <person name="Mandapat C."/>
            <person name="Jackson L."/>
            <person name="Mathew T."/>
            <person name="Pu L."/>
            <person name="Thornton R."/>
            <person name="Saada N."/>
            <person name="Wilczek-Boney K.B."/>
            <person name="Lee S."/>
            <person name="Kovar C."/>
            <person name="Wu Y."/>
            <person name="Scherer S.E."/>
            <person name="Worley K.C."/>
            <person name="Muzny D.M."/>
            <person name="Gibbs R."/>
        </authorList>
    </citation>
    <scope>NUCLEOTIDE SEQUENCE</scope>
    <source>
        <strain evidence="7">Brora</strain>
    </source>
</reference>
<dbReference type="InterPro" id="IPR011333">
    <property type="entry name" value="SKP1/BTB/POZ_sf"/>
</dbReference>
<dbReference type="SMART" id="SM00612">
    <property type="entry name" value="Kelch"/>
    <property type="match status" value="2"/>
</dbReference>
<dbReference type="Gene3D" id="2.120.10.80">
    <property type="entry name" value="Kelch-type beta propeller"/>
    <property type="match status" value="1"/>
</dbReference>
<dbReference type="SUPFAM" id="SSF117281">
    <property type="entry name" value="Kelch motif"/>
    <property type="match status" value="1"/>
</dbReference>
<keyword evidence="1" id="KW-0880">Kelch repeat</keyword>
<name>T1IL30_STRMM</name>
<feature type="compositionally biased region" description="Basic residues" evidence="4">
    <location>
        <begin position="380"/>
        <end position="391"/>
    </location>
</feature>
<evidence type="ECO:0000313" key="7">
    <source>
        <dbReference type="Proteomes" id="UP000014500"/>
    </source>
</evidence>
<keyword evidence="7" id="KW-1185">Reference proteome</keyword>
<evidence type="ECO:0000256" key="1">
    <source>
        <dbReference type="ARBA" id="ARBA00022441"/>
    </source>
</evidence>
<dbReference type="HOGENOM" id="CLU_429816_0_0_1"/>
<dbReference type="GO" id="GO:0003779">
    <property type="term" value="F:actin binding"/>
    <property type="evidence" value="ECO:0007669"/>
    <property type="project" value="UniProtKB-KW"/>
</dbReference>
<feature type="region of interest" description="Disordered" evidence="4">
    <location>
        <begin position="361"/>
        <end position="413"/>
    </location>
</feature>
<dbReference type="EMBL" id="JH430708">
    <property type="status" value="NOT_ANNOTATED_CDS"/>
    <property type="molecule type" value="Genomic_DNA"/>
</dbReference>
<dbReference type="InterPro" id="IPR006652">
    <property type="entry name" value="Kelch_1"/>
</dbReference>
<evidence type="ECO:0000256" key="4">
    <source>
        <dbReference type="SAM" id="MobiDB-lite"/>
    </source>
</evidence>
<feature type="region of interest" description="Disordered" evidence="4">
    <location>
        <begin position="17"/>
        <end position="40"/>
    </location>
</feature>
<dbReference type="PROSITE" id="PS50097">
    <property type="entry name" value="BTB"/>
    <property type="match status" value="1"/>
</dbReference>
<dbReference type="SUPFAM" id="SSF54695">
    <property type="entry name" value="POZ domain"/>
    <property type="match status" value="1"/>
</dbReference>
<evidence type="ECO:0000256" key="3">
    <source>
        <dbReference type="ARBA" id="ARBA00023203"/>
    </source>
</evidence>
<dbReference type="Pfam" id="PF01344">
    <property type="entry name" value="Kelch_1"/>
    <property type="match status" value="1"/>
</dbReference>
<proteinExistence type="predicted"/>
<dbReference type="PhylomeDB" id="T1IL30"/>
<dbReference type="InterPro" id="IPR000210">
    <property type="entry name" value="BTB/POZ_dom"/>
</dbReference>
<dbReference type="AlphaFoldDB" id="T1IL30"/>
<feature type="compositionally biased region" description="Polar residues" evidence="4">
    <location>
        <begin position="366"/>
        <end position="377"/>
    </location>
</feature>
<dbReference type="Gene3D" id="3.30.710.10">
    <property type="entry name" value="Potassium Channel Kv1.1, Chain A"/>
    <property type="match status" value="1"/>
</dbReference>
<accession>T1IL30</accession>
<dbReference type="PANTHER" id="PTHR24412">
    <property type="entry name" value="KELCH PROTEIN"/>
    <property type="match status" value="1"/>
</dbReference>
<dbReference type="PANTHER" id="PTHR24412:SF489">
    <property type="entry name" value="RING FINGER DOMAIN AND KELCH REPEAT-CONTAINING PROTEIN DDB_G0271372"/>
    <property type="match status" value="1"/>
</dbReference>
<evidence type="ECO:0000313" key="6">
    <source>
        <dbReference type="EnsemblMetazoa" id="SMAR001649-PA"/>
    </source>
</evidence>
<dbReference type="EnsemblMetazoa" id="SMAR001649-RA">
    <property type="protein sequence ID" value="SMAR001649-PA"/>
    <property type="gene ID" value="SMAR001649"/>
</dbReference>
<dbReference type="Proteomes" id="UP000014500">
    <property type="component" value="Unassembled WGS sequence"/>
</dbReference>